<gene>
    <name evidence="1" type="ORF">QBA35_41685</name>
</gene>
<sequence length="75" mass="8420">MRRTHTWAWPRFFHHAAALADLYLPAHALMAAQRRGEASAVFEAINSTVVSWPWSIGGDPASEFEKARIRSRTGV</sequence>
<evidence type="ECO:0000313" key="1">
    <source>
        <dbReference type="EMBL" id="MEH0639648.1"/>
    </source>
</evidence>
<comment type="caution">
    <text evidence="1">The sequence shown here is derived from an EMBL/GenBank/DDBJ whole genome shotgun (WGS) entry which is preliminary data.</text>
</comment>
<dbReference type="EMBL" id="JARULZ010000003">
    <property type="protein sequence ID" value="MEH0639648.1"/>
    <property type="molecule type" value="Genomic_DNA"/>
</dbReference>
<dbReference type="GeneID" id="96268477"/>
<name>A0ABU8B2E4_9ACTN</name>
<reference evidence="1" key="1">
    <citation type="submission" date="2023-04" db="EMBL/GenBank/DDBJ databases">
        <title>Genomic diversity of scab-causing Streptomyces spp. in the province of Quebec, Canada.</title>
        <authorList>
            <person name="Biessy A."/>
            <person name="Cadieux M."/>
            <person name="Ciotola M."/>
            <person name="Filion M."/>
        </authorList>
    </citation>
    <scope>NUCLEOTIDE SEQUENCE</scope>
    <source>
        <strain evidence="1">B21-115</strain>
    </source>
</reference>
<dbReference type="RefSeq" id="WP_005476221.1">
    <property type="nucleotide sequence ID" value="NZ_JARULZ010000003.1"/>
</dbReference>
<organism evidence="1 2">
    <name type="scientific">Streptomyces bottropensis</name>
    <dbReference type="NCBI Taxonomy" id="42235"/>
    <lineage>
        <taxon>Bacteria</taxon>
        <taxon>Bacillati</taxon>
        <taxon>Actinomycetota</taxon>
        <taxon>Actinomycetes</taxon>
        <taxon>Kitasatosporales</taxon>
        <taxon>Streptomycetaceae</taxon>
        <taxon>Streptomyces</taxon>
    </lineage>
</organism>
<keyword evidence="2" id="KW-1185">Reference proteome</keyword>
<evidence type="ECO:0000313" key="2">
    <source>
        <dbReference type="Proteomes" id="UP001310290"/>
    </source>
</evidence>
<protein>
    <submittedName>
        <fullName evidence="1">Uncharacterized protein</fullName>
    </submittedName>
</protein>
<proteinExistence type="predicted"/>
<accession>A0ABU8B2E4</accession>
<dbReference type="Proteomes" id="UP001310290">
    <property type="component" value="Unassembled WGS sequence"/>
</dbReference>